<sequence length="80" mass="8901">GVNVFSRQAIANLESAHDAIIESRITQTFYANKHCRKEDEFAIGELVYLSTKTLNLPKGQAKKLVPKFVGPFKIIKAAPE</sequence>
<evidence type="ECO:0000313" key="2">
    <source>
        <dbReference type="Proteomes" id="UP000814140"/>
    </source>
</evidence>
<keyword evidence="2" id="KW-1185">Reference proteome</keyword>
<evidence type="ECO:0000313" key="1">
    <source>
        <dbReference type="EMBL" id="KAI0054776.1"/>
    </source>
</evidence>
<feature type="non-terminal residue" evidence="1">
    <location>
        <position position="1"/>
    </location>
</feature>
<comment type="caution">
    <text evidence="1">The sequence shown here is derived from an EMBL/GenBank/DDBJ whole genome shotgun (WGS) entry which is preliminary data.</text>
</comment>
<name>A0ACB8SFU1_9AGAM</name>
<reference evidence="1" key="1">
    <citation type="submission" date="2021-03" db="EMBL/GenBank/DDBJ databases">
        <authorList>
            <consortium name="DOE Joint Genome Institute"/>
            <person name="Ahrendt S."/>
            <person name="Looney B.P."/>
            <person name="Miyauchi S."/>
            <person name="Morin E."/>
            <person name="Drula E."/>
            <person name="Courty P.E."/>
            <person name="Chicoki N."/>
            <person name="Fauchery L."/>
            <person name="Kohler A."/>
            <person name="Kuo A."/>
            <person name="Labutti K."/>
            <person name="Pangilinan J."/>
            <person name="Lipzen A."/>
            <person name="Riley R."/>
            <person name="Andreopoulos W."/>
            <person name="He G."/>
            <person name="Johnson J."/>
            <person name="Barry K.W."/>
            <person name="Grigoriev I.V."/>
            <person name="Nagy L."/>
            <person name="Hibbett D."/>
            <person name="Henrissat B."/>
            <person name="Matheny P.B."/>
            <person name="Labbe J."/>
            <person name="Martin F."/>
        </authorList>
    </citation>
    <scope>NUCLEOTIDE SEQUENCE</scope>
    <source>
        <strain evidence="1">HHB10654</strain>
    </source>
</reference>
<dbReference type="EMBL" id="MU277349">
    <property type="protein sequence ID" value="KAI0054776.1"/>
    <property type="molecule type" value="Genomic_DNA"/>
</dbReference>
<feature type="non-terminal residue" evidence="1">
    <location>
        <position position="80"/>
    </location>
</feature>
<gene>
    <name evidence="1" type="ORF">BV25DRAFT_1761986</name>
</gene>
<accession>A0ACB8SFU1</accession>
<reference evidence="1" key="2">
    <citation type="journal article" date="2022" name="New Phytol.">
        <title>Evolutionary transition to the ectomycorrhizal habit in the genomes of a hyperdiverse lineage of mushroom-forming fungi.</title>
        <authorList>
            <person name="Looney B."/>
            <person name="Miyauchi S."/>
            <person name="Morin E."/>
            <person name="Drula E."/>
            <person name="Courty P.E."/>
            <person name="Kohler A."/>
            <person name="Kuo A."/>
            <person name="LaButti K."/>
            <person name="Pangilinan J."/>
            <person name="Lipzen A."/>
            <person name="Riley R."/>
            <person name="Andreopoulos W."/>
            <person name="He G."/>
            <person name="Johnson J."/>
            <person name="Nolan M."/>
            <person name="Tritt A."/>
            <person name="Barry K.W."/>
            <person name="Grigoriev I.V."/>
            <person name="Nagy L.G."/>
            <person name="Hibbett D."/>
            <person name="Henrissat B."/>
            <person name="Matheny P.B."/>
            <person name="Labbe J."/>
            <person name="Martin F.M."/>
        </authorList>
    </citation>
    <scope>NUCLEOTIDE SEQUENCE</scope>
    <source>
        <strain evidence="1">HHB10654</strain>
    </source>
</reference>
<protein>
    <submittedName>
        <fullName evidence="1">Uncharacterized protein</fullName>
    </submittedName>
</protein>
<organism evidence="1 2">
    <name type="scientific">Artomyces pyxidatus</name>
    <dbReference type="NCBI Taxonomy" id="48021"/>
    <lineage>
        <taxon>Eukaryota</taxon>
        <taxon>Fungi</taxon>
        <taxon>Dikarya</taxon>
        <taxon>Basidiomycota</taxon>
        <taxon>Agaricomycotina</taxon>
        <taxon>Agaricomycetes</taxon>
        <taxon>Russulales</taxon>
        <taxon>Auriscalpiaceae</taxon>
        <taxon>Artomyces</taxon>
    </lineage>
</organism>
<proteinExistence type="predicted"/>
<dbReference type="Proteomes" id="UP000814140">
    <property type="component" value="Unassembled WGS sequence"/>
</dbReference>